<feature type="compositionally biased region" description="Basic and acidic residues" evidence="1">
    <location>
        <begin position="70"/>
        <end position="79"/>
    </location>
</feature>
<comment type="caution">
    <text evidence="2">The sequence shown here is derived from an EMBL/GenBank/DDBJ whole genome shotgun (WGS) entry which is preliminary data.</text>
</comment>
<evidence type="ECO:0000256" key="1">
    <source>
        <dbReference type="SAM" id="MobiDB-lite"/>
    </source>
</evidence>
<dbReference type="AlphaFoldDB" id="A0AAV2TD37"/>
<protein>
    <submittedName>
        <fullName evidence="2">Uncharacterized protein</fullName>
    </submittedName>
</protein>
<gene>
    <name evidence="2" type="ORF">CDAUBV1_LOCUS7515</name>
</gene>
<proteinExistence type="predicted"/>
<evidence type="ECO:0000313" key="2">
    <source>
        <dbReference type="EMBL" id="CAL5134310.1"/>
    </source>
</evidence>
<feature type="region of interest" description="Disordered" evidence="1">
    <location>
        <begin position="248"/>
        <end position="268"/>
    </location>
</feature>
<feature type="region of interest" description="Disordered" evidence="1">
    <location>
        <begin position="1"/>
        <end position="109"/>
    </location>
</feature>
<evidence type="ECO:0000313" key="3">
    <source>
        <dbReference type="Proteomes" id="UP001497525"/>
    </source>
</evidence>
<name>A0AAV2TD37_CALDB</name>
<reference evidence="2" key="1">
    <citation type="submission" date="2024-06" db="EMBL/GenBank/DDBJ databases">
        <authorList>
            <person name="Liu X."/>
            <person name="Lenzi L."/>
            <person name="Haldenby T S."/>
            <person name="Uol C."/>
        </authorList>
    </citation>
    <scope>NUCLEOTIDE SEQUENCE</scope>
</reference>
<dbReference type="EMBL" id="CAXLJL010000190">
    <property type="protein sequence ID" value="CAL5134310.1"/>
    <property type="molecule type" value="Genomic_DNA"/>
</dbReference>
<dbReference type="Proteomes" id="UP001497525">
    <property type="component" value="Unassembled WGS sequence"/>
</dbReference>
<organism evidence="2 3">
    <name type="scientific">Calicophoron daubneyi</name>
    <name type="common">Rumen fluke</name>
    <name type="synonym">Paramphistomum daubneyi</name>
    <dbReference type="NCBI Taxonomy" id="300641"/>
    <lineage>
        <taxon>Eukaryota</taxon>
        <taxon>Metazoa</taxon>
        <taxon>Spiralia</taxon>
        <taxon>Lophotrochozoa</taxon>
        <taxon>Platyhelminthes</taxon>
        <taxon>Trematoda</taxon>
        <taxon>Digenea</taxon>
        <taxon>Plagiorchiida</taxon>
        <taxon>Pronocephalata</taxon>
        <taxon>Paramphistomoidea</taxon>
        <taxon>Paramphistomidae</taxon>
        <taxon>Calicophoron</taxon>
    </lineage>
</organism>
<feature type="compositionally biased region" description="Polar residues" evidence="1">
    <location>
        <begin position="80"/>
        <end position="93"/>
    </location>
</feature>
<sequence>MDLRESGEVPIPAESSSHGTADAPHPSGKVLRFSNPTELGEKSVPSRRALSAFRRKNPPSPSATDQLQPTEREFSEFVHSHSSVKGLQPNSAAESGEAGIPQRRAKSAFSCRPDPQVNVSYCFARTISIPSGADSPTDLKVVGSRPPSAPQPYHPVLPSHSSYHSRFHCVGSANVHHQQAESYRCRPCSAFIVSHVKQCTAYDHLKLCRKLQSAGAKRTSISDLTEIQITGHQAPSVECTPRITRPLSSYARRDPLGKNNPDGLLDNETTSRVGTVARQSSPCDYIAIPSVVGGDE</sequence>
<accession>A0AAV2TD37</accession>